<evidence type="ECO:0000256" key="2">
    <source>
        <dbReference type="ARBA" id="ARBA00023002"/>
    </source>
</evidence>
<evidence type="ECO:0000256" key="3">
    <source>
        <dbReference type="PROSITE-ProRule" id="PRU10007"/>
    </source>
</evidence>
<dbReference type="EMBL" id="CP014945">
    <property type="protein sequence ID" value="AMT96844.1"/>
    <property type="molecule type" value="Genomic_DNA"/>
</dbReference>
<evidence type="ECO:0000313" key="6">
    <source>
        <dbReference type="EMBL" id="AMT96844.1"/>
    </source>
</evidence>
<reference evidence="6 7" key="1">
    <citation type="submission" date="2016-03" db="EMBL/GenBank/DDBJ databases">
        <title>Genome sequencing of Psychrobacter alimentarius PAMC 27889.</title>
        <authorList>
            <person name="Lee J."/>
            <person name="Kim O.-S."/>
        </authorList>
    </citation>
    <scope>NUCLEOTIDE SEQUENCE [LARGE SCALE GENOMIC DNA]</scope>
    <source>
        <strain evidence="6 7">PAMC 27889</strain>
    </source>
</reference>
<keyword evidence="2 4" id="KW-0560">Oxidoreductase</keyword>
<dbReference type="RefSeq" id="WP_062844488.1">
    <property type="nucleotide sequence ID" value="NZ_CP014945.1"/>
</dbReference>
<dbReference type="InterPro" id="IPR010102">
    <property type="entry name" value="Succ_semiAld_DH"/>
</dbReference>
<name>A0ABM5ZXH9_9GAMM</name>
<dbReference type="InterPro" id="IPR016163">
    <property type="entry name" value="Ald_DH_C"/>
</dbReference>
<accession>A0ABM5ZXH9</accession>
<feature type="active site" evidence="3">
    <location>
        <position position="255"/>
    </location>
</feature>
<dbReference type="Gene3D" id="3.40.309.10">
    <property type="entry name" value="Aldehyde Dehydrogenase, Chain A, domain 2"/>
    <property type="match status" value="1"/>
</dbReference>
<dbReference type="InterPro" id="IPR016161">
    <property type="entry name" value="Ald_DH/histidinol_DH"/>
</dbReference>
<dbReference type="SUPFAM" id="SSF53720">
    <property type="entry name" value="ALDH-like"/>
    <property type="match status" value="1"/>
</dbReference>
<proteinExistence type="inferred from homology"/>
<dbReference type="Pfam" id="PF00171">
    <property type="entry name" value="Aldedh"/>
    <property type="match status" value="1"/>
</dbReference>
<evidence type="ECO:0000256" key="4">
    <source>
        <dbReference type="RuleBase" id="RU003345"/>
    </source>
</evidence>
<sequence length="483" mass="52359">MQLKNDALFRQQAFINGVWCDADNKQTHEVLNPATGEVIGTVPMMGANETRRAIEAADTAQSTWAKKTGKERSIVLRRWHTLIAENIEDLALLMTHEQGKPIGEAKGEIQSGLDYLEWFAEEAKRVYGDVIPGHMADKRLIVIKQPVGVTAAITPWNFPHSMISRKAGPALAAGCPMIVKPAMETPYSALAMAYLAQQAGIPDGIYSVVTGDPVAIGEEMTTNPMVKKISFTGSTRVGKILMKQCADTVKKMSMELGGNAPFIVFDDADIDAAVTGAMMSKYRNSGQTCVCANRLFVQAGVYEAFSQKLAEQVRAIKVGNGLESGVTQGPLISKAAADNTEALVEDAKNKGATVLCGGQRVDADKNFFNPTILTDVNNDMRIANEEIFAPIAPIFKFDTDEEAVALANRTEYGLAGYFYSRDIGRVWRIAEALEVGMVGVNTGMLTTELAPFGGVKESGMGREGSKYGIEEYVETKYICLDIN</sequence>
<dbReference type="InterPro" id="IPR016160">
    <property type="entry name" value="Ald_DH_CS_CYS"/>
</dbReference>
<dbReference type="InterPro" id="IPR029510">
    <property type="entry name" value="Ald_DH_CS_GLU"/>
</dbReference>
<evidence type="ECO:0000256" key="1">
    <source>
        <dbReference type="ARBA" id="ARBA00009986"/>
    </source>
</evidence>
<dbReference type="PROSITE" id="PS00070">
    <property type="entry name" value="ALDEHYDE_DEHYDR_CYS"/>
    <property type="match status" value="1"/>
</dbReference>
<dbReference type="PROSITE" id="PS00687">
    <property type="entry name" value="ALDEHYDE_DEHYDR_GLU"/>
    <property type="match status" value="1"/>
</dbReference>
<dbReference type="Proteomes" id="UP000076104">
    <property type="component" value="Chromosome"/>
</dbReference>
<keyword evidence="7" id="KW-1185">Reference proteome</keyword>
<dbReference type="InterPro" id="IPR016162">
    <property type="entry name" value="Ald_DH_N"/>
</dbReference>
<organism evidence="6 7">
    <name type="scientific">Psychrobacter alimentarius</name>
    <dbReference type="NCBI Taxonomy" id="261164"/>
    <lineage>
        <taxon>Bacteria</taxon>
        <taxon>Pseudomonadati</taxon>
        <taxon>Pseudomonadota</taxon>
        <taxon>Gammaproteobacteria</taxon>
        <taxon>Moraxellales</taxon>
        <taxon>Moraxellaceae</taxon>
        <taxon>Psychrobacter</taxon>
    </lineage>
</organism>
<dbReference type="Gene3D" id="3.40.605.10">
    <property type="entry name" value="Aldehyde Dehydrogenase, Chain A, domain 1"/>
    <property type="match status" value="1"/>
</dbReference>
<dbReference type="InterPro" id="IPR015590">
    <property type="entry name" value="Aldehyde_DH_dom"/>
</dbReference>
<gene>
    <name evidence="6" type="ORF">A3K91_1238</name>
</gene>
<comment type="similarity">
    <text evidence="1 4">Belongs to the aldehyde dehydrogenase family.</text>
</comment>
<dbReference type="NCBIfam" id="TIGR01780">
    <property type="entry name" value="SSADH"/>
    <property type="match status" value="1"/>
</dbReference>
<protein>
    <submittedName>
        <fullName evidence="6">Succinate-semialdehyde dehydrogenase</fullName>
    </submittedName>
</protein>
<evidence type="ECO:0000259" key="5">
    <source>
        <dbReference type="Pfam" id="PF00171"/>
    </source>
</evidence>
<feature type="domain" description="Aldehyde dehydrogenase" evidence="5">
    <location>
        <begin position="19"/>
        <end position="478"/>
    </location>
</feature>
<dbReference type="InterPro" id="IPR050740">
    <property type="entry name" value="Aldehyde_DH_Superfamily"/>
</dbReference>
<dbReference type="GeneID" id="33060716"/>
<dbReference type="CDD" id="cd07103">
    <property type="entry name" value="ALDH_F5_SSADH_GabD"/>
    <property type="match status" value="1"/>
</dbReference>
<evidence type="ECO:0000313" key="7">
    <source>
        <dbReference type="Proteomes" id="UP000076104"/>
    </source>
</evidence>
<dbReference type="PANTHER" id="PTHR43353">
    <property type="entry name" value="SUCCINATE-SEMIALDEHYDE DEHYDROGENASE, MITOCHONDRIAL"/>
    <property type="match status" value="1"/>
</dbReference>
<dbReference type="PANTHER" id="PTHR43353:SF5">
    <property type="entry name" value="SUCCINATE-SEMIALDEHYDE DEHYDROGENASE, MITOCHONDRIAL"/>
    <property type="match status" value="1"/>
</dbReference>